<sequence length="108" mass="12405">MHTGFRPRLPPSTSMFLIPFPVWVQFTIKSFKRNAYCNTEHTRPAAESFYLETHDPESEFQLWTNVDLYIPLSIAVANKQSAQNKKGVEADVSNVARDSKPLEDFYHG</sequence>
<dbReference type="AlphaFoldDB" id="A0A4C1ZBK5"/>
<gene>
    <name evidence="1" type="ORF">EVAR_66851_1</name>
</gene>
<dbReference type="EMBL" id="BGZK01001685">
    <property type="protein sequence ID" value="GBP84543.1"/>
    <property type="molecule type" value="Genomic_DNA"/>
</dbReference>
<organism evidence="1 2">
    <name type="scientific">Eumeta variegata</name>
    <name type="common">Bagworm moth</name>
    <name type="synonym">Eumeta japonica</name>
    <dbReference type="NCBI Taxonomy" id="151549"/>
    <lineage>
        <taxon>Eukaryota</taxon>
        <taxon>Metazoa</taxon>
        <taxon>Ecdysozoa</taxon>
        <taxon>Arthropoda</taxon>
        <taxon>Hexapoda</taxon>
        <taxon>Insecta</taxon>
        <taxon>Pterygota</taxon>
        <taxon>Neoptera</taxon>
        <taxon>Endopterygota</taxon>
        <taxon>Lepidoptera</taxon>
        <taxon>Glossata</taxon>
        <taxon>Ditrysia</taxon>
        <taxon>Tineoidea</taxon>
        <taxon>Psychidae</taxon>
        <taxon>Oiketicinae</taxon>
        <taxon>Eumeta</taxon>
    </lineage>
</organism>
<protein>
    <submittedName>
        <fullName evidence="1">Uncharacterized protein</fullName>
    </submittedName>
</protein>
<evidence type="ECO:0000313" key="2">
    <source>
        <dbReference type="Proteomes" id="UP000299102"/>
    </source>
</evidence>
<accession>A0A4C1ZBK5</accession>
<proteinExistence type="predicted"/>
<dbReference type="Proteomes" id="UP000299102">
    <property type="component" value="Unassembled WGS sequence"/>
</dbReference>
<keyword evidence="2" id="KW-1185">Reference proteome</keyword>
<comment type="caution">
    <text evidence="1">The sequence shown here is derived from an EMBL/GenBank/DDBJ whole genome shotgun (WGS) entry which is preliminary data.</text>
</comment>
<name>A0A4C1ZBK5_EUMVA</name>
<reference evidence="1 2" key="1">
    <citation type="journal article" date="2019" name="Commun. Biol.">
        <title>The bagworm genome reveals a unique fibroin gene that provides high tensile strength.</title>
        <authorList>
            <person name="Kono N."/>
            <person name="Nakamura H."/>
            <person name="Ohtoshi R."/>
            <person name="Tomita M."/>
            <person name="Numata K."/>
            <person name="Arakawa K."/>
        </authorList>
    </citation>
    <scope>NUCLEOTIDE SEQUENCE [LARGE SCALE GENOMIC DNA]</scope>
</reference>
<evidence type="ECO:0000313" key="1">
    <source>
        <dbReference type="EMBL" id="GBP84543.1"/>
    </source>
</evidence>